<dbReference type="InterPro" id="IPR021979">
    <property type="entry name" value="DUF3584"/>
</dbReference>
<comment type="caution">
    <text evidence="2">The sequence shown here is derived from an EMBL/GenBank/DDBJ whole genome shotgun (WGS) entry which is preliminary data.</text>
</comment>
<feature type="coiled-coil region" evidence="1">
    <location>
        <begin position="610"/>
        <end position="694"/>
    </location>
</feature>
<evidence type="ECO:0000313" key="2">
    <source>
        <dbReference type="EMBL" id="PPK58281.1"/>
    </source>
</evidence>
<dbReference type="SUPFAM" id="SSF52540">
    <property type="entry name" value="P-loop containing nucleoside triphosphate hydrolases"/>
    <property type="match status" value="1"/>
</dbReference>
<dbReference type="RefSeq" id="WP_104412802.1">
    <property type="nucleotide sequence ID" value="NZ_PTIW01000039.1"/>
</dbReference>
<organism evidence="2 3">
    <name type="scientific">Malaciobacter marinus</name>
    <dbReference type="NCBI Taxonomy" id="505249"/>
    <lineage>
        <taxon>Bacteria</taxon>
        <taxon>Pseudomonadati</taxon>
        <taxon>Campylobacterota</taxon>
        <taxon>Epsilonproteobacteria</taxon>
        <taxon>Campylobacterales</taxon>
        <taxon>Arcobacteraceae</taxon>
        <taxon>Malaciobacter</taxon>
    </lineage>
</organism>
<feature type="coiled-coil region" evidence="1">
    <location>
        <begin position="349"/>
        <end position="452"/>
    </location>
</feature>
<evidence type="ECO:0000256" key="1">
    <source>
        <dbReference type="SAM" id="Coils"/>
    </source>
</evidence>
<evidence type="ECO:0000313" key="3">
    <source>
        <dbReference type="Proteomes" id="UP000239861"/>
    </source>
</evidence>
<dbReference type="EMBL" id="PTIW01000039">
    <property type="protein sequence ID" value="PPK58281.1"/>
    <property type="molecule type" value="Genomic_DNA"/>
</dbReference>
<keyword evidence="1" id="KW-0175">Coiled coil</keyword>
<dbReference type="Pfam" id="PF12128">
    <property type="entry name" value="DUF3584"/>
    <property type="match status" value="1"/>
</dbReference>
<name>A0AB36ZUL8_9BACT</name>
<dbReference type="InterPro" id="IPR027417">
    <property type="entry name" value="P-loop_NTPase"/>
</dbReference>
<dbReference type="AlphaFoldDB" id="A0AB36ZUL8"/>
<feature type="coiled-coil region" evidence="1">
    <location>
        <begin position="480"/>
        <end position="543"/>
    </location>
</feature>
<protein>
    <submittedName>
        <fullName evidence="2">Chromosome segregation ATPase</fullName>
    </submittedName>
</protein>
<proteinExistence type="predicted"/>
<accession>A0AB36ZUL8</accession>
<gene>
    <name evidence="2" type="ORF">B0F89_1393</name>
</gene>
<reference evidence="2 3" key="1">
    <citation type="submission" date="2018-02" db="EMBL/GenBank/DDBJ databases">
        <title>Subsurface microbial communities from deep shales in Ohio and West Virginia, USA.</title>
        <authorList>
            <person name="Wrighton K."/>
        </authorList>
    </citation>
    <scope>NUCLEOTIDE SEQUENCE [LARGE SCALE GENOMIC DNA]</scope>
    <source>
        <strain evidence="2 3">MARC-MIP3H16</strain>
    </source>
</reference>
<sequence length="1235" mass="144343">MSYNQLGLKELRFINSGHFPHERIIIDDFTLLLGSSGVGKTTVMSAICYFYTMDKFKTRPIPKEKTFYDWHIEGSYSHLIYVYENKIGKNLLLLSKEDGKSIKHIFINIHNFQEDISILYLDENNRSLNLKEILSNCLKHGLTYYKSETVPTFRKMMCRKSYKMLPSKDKPELDFSLYDSEESASLFGKYLFNIYSNSSVRDRGIKDMLISLIGEKEYSLDISSFKHKLDEALKNVEHFELIKKRRDKILELDENIVSYRALCSEIDKTVFELETMSYNKDRISEVIETKHLDLYAQEKIETEKSEKLSKEWDKKSTNYNDQIAELNKTIKSNETTYNKFIDEYKIERLIEENSKQNKYEEQKKNLEIKVVAISSSLEELDTKEETEKQKERISLNSKKEEEKIQLEEKKEQLAEEILQLSKDKEVNLKNSINAFDEEIELKTAEYNQLDKKISEDDTTLRLLPSQKLESNASIKFEKEINRLITLKDSIESNIKVLESEKLELEKQRDASFDELNKKIQDEVSQYNDNKSKVKEKIELVNKKLDIGKNNLFGFLNKNEVPNKRKILAIANDEILFEEKNFTFSLETSNDNFYGLVIDGDIETIASKYDIETLENNKTALQKQLNELVSNHTVRYKRLEDNLKSSSNKFKKLIKEKSREIYDLSPRIKDYEIKIANEQRRLDEEIARLKDENDKRIIETKKQLLKDKERLTTLKEYISTKKRKKDTFIQEINAKYVEKEKDLNAQFSECKNSIKLINKKYENLVKDSDKRIHEIYNEIKRSQNIDTDELDSYHKTIKQLTKTIKEIQDNRGLVKRYTDEVLPNYNQIPLLREQLAQINKQRTEDKDYYEKELRVVGDVLKQLEDSINIWKSHAKSFKDFKNALSQFEITSNINYDSYIEEEVISLLNTKQNITLLERYKTLEIQQDEKEKTIKLDTRRIVDDIPSDNMMKLKSKSDINSFDDNIEQYIVIAKSYADFIKTKFDIEGTSLQLHILIETINDAVSKISHIKGTFDSIVKDVNKINSTINDGIINITVIDFIKLNFRNTGNDEIVSRIENIGDMLSANMLIGYENSERSESVKDQLVKIAQNLQIILERTFKKNITVSDISTLTFDVSENNQVTKGIATLDNIGSNGTSIMVKAIIYITLLRMVTKKSANSENIKYHCIIDEIGQISADYFTELMNYAKLLDFVFINGTAANDDDIIDAYPRIYMGTRESSNHVELSLIDAQNAMDEW</sequence>
<dbReference type="Proteomes" id="UP000239861">
    <property type="component" value="Unassembled WGS sequence"/>
</dbReference>